<dbReference type="Proteomes" id="UP000179627">
    <property type="component" value="Unassembled WGS sequence"/>
</dbReference>
<keyword evidence="1 4" id="KW-0808">Transferase</keyword>
<reference evidence="5" key="1">
    <citation type="submission" date="2016-07" db="EMBL/GenBank/DDBJ databases">
        <title>Sequence Frankia sp. strain CcI1.17.</title>
        <authorList>
            <person name="Ghodhbane-Gtari F."/>
            <person name="Swanson E."/>
            <person name="Gueddou A."/>
            <person name="Morris K."/>
            <person name="Hezbri K."/>
            <person name="Ktari A."/>
            <person name="Nouioui I."/>
            <person name="Abebe-Akele F."/>
            <person name="Simpson S."/>
            <person name="Thomas K."/>
            <person name="Gtari M."/>
            <person name="Tisa L.S."/>
            <person name="Hurst S."/>
        </authorList>
    </citation>
    <scope>NUCLEOTIDE SEQUENCE [LARGE SCALE GENOMIC DNA]</scope>
    <source>
        <strain evidence="5">Cc1.17</strain>
    </source>
</reference>
<dbReference type="AlphaFoldDB" id="A0A1S1Q641"/>
<dbReference type="PANTHER" id="PTHR43877">
    <property type="entry name" value="AMINOALKYLPHOSPHONATE N-ACETYLTRANSFERASE-RELATED-RELATED"/>
    <property type="match status" value="1"/>
</dbReference>
<dbReference type="OrthoDB" id="9803233at2"/>
<evidence type="ECO:0000256" key="2">
    <source>
        <dbReference type="ARBA" id="ARBA00023315"/>
    </source>
</evidence>
<accession>A0A1S1Q641</accession>
<dbReference type="GO" id="GO:0016747">
    <property type="term" value="F:acyltransferase activity, transferring groups other than amino-acyl groups"/>
    <property type="evidence" value="ECO:0007669"/>
    <property type="project" value="InterPro"/>
</dbReference>
<sequence>MPPPPTPHIRPFLPADVDAVVALSLRAWAPVFASFEHVLGRVVYRRLYPDWRRQQAEAVREVLSGDRARCWVAESDGRPVGFVAVVLTRESDGPESDCGEIEMIAVDPADQRRGVGAALLDRGIEHIREAGRSLAVIGAGGDPGHAPARHAYERAGFRPLPQVRYYRTI</sequence>
<organism evidence="4 5">
    <name type="scientific">Parafrankia colletiae</name>
    <dbReference type="NCBI Taxonomy" id="573497"/>
    <lineage>
        <taxon>Bacteria</taxon>
        <taxon>Bacillati</taxon>
        <taxon>Actinomycetota</taxon>
        <taxon>Actinomycetes</taxon>
        <taxon>Frankiales</taxon>
        <taxon>Frankiaceae</taxon>
        <taxon>Parafrankia</taxon>
    </lineage>
</organism>
<dbReference type="Gene3D" id="3.40.630.30">
    <property type="match status" value="1"/>
</dbReference>
<evidence type="ECO:0000313" key="5">
    <source>
        <dbReference type="Proteomes" id="UP000179627"/>
    </source>
</evidence>
<dbReference type="InterPro" id="IPR050832">
    <property type="entry name" value="Bact_Acetyltransf"/>
</dbReference>
<feature type="domain" description="N-acetyltransferase" evidence="3">
    <location>
        <begin position="7"/>
        <end position="169"/>
    </location>
</feature>
<proteinExistence type="predicted"/>
<comment type="caution">
    <text evidence="4">The sequence shown here is derived from an EMBL/GenBank/DDBJ whole genome shotgun (WGS) entry which is preliminary data.</text>
</comment>
<dbReference type="InterPro" id="IPR000182">
    <property type="entry name" value="GNAT_dom"/>
</dbReference>
<dbReference type="PROSITE" id="PS51186">
    <property type="entry name" value="GNAT"/>
    <property type="match status" value="1"/>
</dbReference>
<name>A0A1S1Q641_9ACTN</name>
<evidence type="ECO:0000256" key="1">
    <source>
        <dbReference type="ARBA" id="ARBA00022679"/>
    </source>
</evidence>
<keyword evidence="5" id="KW-1185">Reference proteome</keyword>
<dbReference type="CDD" id="cd04301">
    <property type="entry name" value="NAT_SF"/>
    <property type="match status" value="1"/>
</dbReference>
<protein>
    <submittedName>
        <fullName evidence="4">GNAT family acetyltransferase</fullName>
    </submittedName>
</protein>
<gene>
    <name evidence="4" type="ORF">CC117_29390</name>
</gene>
<evidence type="ECO:0000259" key="3">
    <source>
        <dbReference type="PROSITE" id="PS51186"/>
    </source>
</evidence>
<keyword evidence="2" id="KW-0012">Acyltransferase</keyword>
<dbReference type="InterPro" id="IPR016181">
    <property type="entry name" value="Acyl_CoA_acyltransferase"/>
</dbReference>
<dbReference type="Pfam" id="PF00583">
    <property type="entry name" value="Acetyltransf_1"/>
    <property type="match status" value="1"/>
</dbReference>
<dbReference type="RefSeq" id="WP_071091360.1">
    <property type="nucleotide sequence ID" value="NZ_MBLM01000166.1"/>
</dbReference>
<evidence type="ECO:0000313" key="4">
    <source>
        <dbReference type="EMBL" id="OHV29049.1"/>
    </source>
</evidence>
<dbReference type="EMBL" id="MBLM01000166">
    <property type="protein sequence ID" value="OHV29049.1"/>
    <property type="molecule type" value="Genomic_DNA"/>
</dbReference>
<dbReference type="SUPFAM" id="SSF55729">
    <property type="entry name" value="Acyl-CoA N-acyltransferases (Nat)"/>
    <property type="match status" value="1"/>
</dbReference>